<dbReference type="Gene3D" id="1.10.10.10">
    <property type="entry name" value="Winged helix-like DNA-binding domain superfamily/Winged helix DNA-binding domain"/>
    <property type="match status" value="1"/>
</dbReference>
<dbReference type="Gene3D" id="1.10.1740.10">
    <property type="match status" value="1"/>
</dbReference>
<dbReference type="InterPro" id="IPR013325">
    <property type="entry name" value="RNA_pol_sigma_r2"/>
</dbReference>
<keyword evidence="10" id="KW-1185">Reference proteome</keyword>
<accession>A0A6P2BV25</accession>
<dbReference type="PANTHER" id="PTHR43133">
    <property type="entry name" value="RNA POLYMERASE ECF-TYPE SIGMA FACTO"/>
    <property type="match status" value="1"/>
</dbReference>
<dbReference type="InterPro" id="IPR014325">
    <property type="entry name" value="RNA_pol_sigma-E_actinobac"/>
</dbReference>
<gene>
    <name evidence="9" type="ORF">EAS64_27665</name>
</gene>
<dbReference type="CDD" id="cd06171">
    <property type="entry name" value="Sigma70_r4"/>
    <property type="match status" value="1"/>
</dbReference>
<sequence>MGRPGADRAAFDVFFADHYRELARFAYLLTGDHHAADDVTAEAMAEAWKSWTRVASTDWPLAYVRRIVANIAGARTTRLVRERHGWWLWSAGRGEQSEDPDTDAALDLRKALLRMPARKRACVVLRYYYGLSERETAETLGIAVGTVKSQSSRGLEELAALLRGSRSAPSAERGGNRRSTAEGATR</sequence>
<dbReference type="EMBL" id="RPFW01000005">
    <property type="protein sequence ID" value="TVZ02758.1"/>
    <property type="molecule type" value="Genomic_DNA"/>
</dbReference>
<evidence type="ECO:0000313" key="10">
    <source>
        <dbReference type="Proteomes" id="UP000460272"/>
    </source>
</evidence>
<dbReference type="Pfam" id="PF08281">
    <property type="entry name" value="Sigma70_r4_2"/>
    <property type="match status" value="1"/>
</dbReference>
<evidence type="ECO:0000259" key="7">
    <source>
        <dbReference type="Pfam" id="PF04542"/>
    </source>
</evidence>
<name>A0A6P2BV25_9ACTN</name>
<evidence type="ECO:0000256" key="2">
    <source>
        <dbReference type="ARBA" id="ARBA00023015"/>
    </source>
</evidence>
<dbReference type="InterPro" id="IPR036388">
    <property type="entry name" value="WH-like_DNA-bd_sf"/>
</dbReference>
<evidence type="ECO:0000259" key="8">
    <source>
        <dbReference type="Pfam" id="PF08281"/>
    </source>
</evidence>
<proteinExistence type="inferred from homology"/>
<organism evidence="9 10">
    <name type="scientific">Trebonia kvetii</name>
    <dbReference type="NCBI Taxonomy" id="2480626"/>
    <lineage>
        <taxon>Bacteria</taxon>
        <taxon>Bacillati</taxon>
        <taxon>Actinomycetota</taxon>
        <taxon>Actinomycetes</taxon>
        <taxon>Streptosporangiales</taxon>
        <taxon>Treboniaceae</taxon>
        <taxon>Trebonia</taxon>
    </lineage>
</organism>
<evidence type="ECO:0000256" key="3">
    <source>
        <dbReference type="ARBA" id="ARBA00023082"/>
    </source>
</evidence>
<dbReference type="InterPro" id="IPR013249">
    <property type="entry name" value="RNA_pol_sigma70_r4_t2"/>
</dbReference>
<dbReference type="SUPFAM" id="SSF88946">
    <property type="entry name" value="Sigma2 domain of RNA polymerase sigma factors"/>
    <property type="match status" value="1"/>
</dbReference>
<dbReference type="Proteomes" id="UP000460272">
    <property type="component" value="Unassembled WGS sequence"/>
</dbReference>
<dbReference type="InterPro" id="IPR014284">
    <property type="entry name" value="RNA_pol_sigma-70_dom"/>
</dbReference>
<dbReference type="GO" id="GO:0006352">
    <property type="term" value="P:DNA-templated transcription initiation"/>
    <property type="evidence" value="ECO:0007669"/>
    <property type="project" value="InterPro"/>
</dbReference>
<evidence type="ECO:0000256" key="1">
    <source>
        <dbReference type="ARBA" id="ARBA00010641"/>
    </source>
</evidence>
<dbReference type="OrthoDB" id="3478828at2"/>
<reference evidence="9 10" key="1">
    <citation type="submission" date="2018-11" db="EMBL/GenBank/DDBJ databases">
        <title>Trebonia kvetii gen.nov., sp.nov., a novel acidophilic actinobacterium, and proposal of the new actinobacterial family Treboniaceae fam. nov.</title>
        <authorList>
            <person name="Rapoport D."/>
            <person name="Sagova-Mareckova M."/>
            <person name="Sedlacek I."/>
            <person name="Provaznik J."/>
            <person name="Kralova S."/>
            <person name="Pavlinic D."/>
            <person name="Benes V."/>
            <person name="Kopecky J."/>
        </authorList>
    </citation>
    <scope>NUCLEOTIDE SEQUENCE [LARGE SCALE GENOMIC DNA]</scope>
    <source>
        <strain evidence="9 10">15Tr583</strain>
    </source>
</reference>
<protein>
    <submittedName>
        <fullName evidence="9">SigE family RNA polymerase sigma factor</fullName>
    </submittedName>
</protein>
<feature type="domain" description="RNA polymerase sigma-70 region 2" evidence="7">
    <location>
        <begin position="15"/>
        <end position="70"/>
    </location>
</feature>
<evidence type="ECO:0000256" key="4">
    <source>
        <dbReference type="ARBA" id="ARBA00023125"/>
    </source>
</evidence>
<dbReference type="AlphaFoldDB" id="A0A6P2BV25"/>
<keyword evidence="4" id="KW-0238">DNA-binding</keyword>
<comment type="similarity">
    <text evidence="1">Belongs to the sigma-70 factor family. ECF subfamily.</text>
</comment>
<dbReference type="NCBIfam" id="TIGR02983">
    <property type="entry name" value="SigE-fam_strep"/>
    <property type="match status" value="1"/>
</dbReference>
<comment type="caution">
    <text evidence="9">The sequence shown here is derived from an EMBL/GenBank/DDBJ whole genome shotgun (WGS) entry which is preliminary data.</text>
</comment>
<keyword evidence="3" id="KW-0731">Sigma factor</keyword>
<keyword evidence="5" id="KW-0804">Transcription</keyword>
<evidence type="ECO:0000256" key="5">
    <source>
        <dbReference type="ARBA" id="ARBA00023163"/>
    </source>
</evidence>
<feature type="region of interest" description="Disordered" evidence="6">
    <location>
        <begin position="164"/>
        <end position="186"/>
    </location>
</feature>
<evidence type="ECO:0000313" key="9">
    <source>
        <dbReference type="EMBL" id="TVZ02758.1"/>
    </source>
</evidence>
<feature type="domain" description="RNA polymerase sigma factor 70 region 4 type 2" evidence="8">
    <location>
        <begin position="107"/>
        <end position="158"/>
    </location>
</feature>
<dbReference type="InterPro" id="IPR039425">
    <property type="entry name" value="RNA_pol_sigma-70-like"/>
</dbReference>
<keyword evidence="2" id="KW-0805">Transcription regulation</keyword>
<dbReference type="GO" id="GO:0003677">
    <property type="term" value="F:DNA binding"/>
    <property type="evidence" value="ECO:0007669"/>
    <property type="project" value="UniProtKB-KW"/>
</dbReference>
<dbReference type="GO" id="GO:0016987">
    <property type="term" value="F:sigma factor activity"/>
    <property type="evidence" value="ECO:0007669"/>
    <property type="project" value="UniProtKB-KW"/>
</dbReference>
<dbReference type="InterPro" id="IPR007627">
    <property type="entry name" value="RNA_pol_sigma70_r2"/>
</dbReference>
<dbReference type="InterPro" id="IPR013324">
    <property type="entry name" value="RNA_pol_sigma_r3/r4-like"/>
</dbReference>
<evidence type="ECO:0000256" key="6">
    <source>
        <dbReference type="SAM" id="MobiDB-lite"/>
    </source>
</evidence>
<dbReference type="SUPFAM" id="SSF88659">
    <property type="entry name" value="Sigma3 and sigma4 domains of RNA polymerase sigma factors"/>
    <property type="match status" value="1"/>
</dbReference>
<dbReference type="PANTHER" id="PTHR43133:SF50">
    <property type="entry name" value="ECF RNA POLYMERASE SIGMA FACTOR SIGM"/>
    <property type="match status" value="1"/>
</dbReference>
<dbReference type="Pfam" id="PF04542">
    <property type="entry name" value="Sigma70_r2"/>
    <property type="match status" value="1"/>
</dbReference>
<dbReference type="NCBIfam" id="TIGR02937">
    <property type="entry name" value="sigma70-ECF"/>
    <property type="match status" value="1"/>
</dbReference>